<keyword evidence="3" id="KW-0687">Ribonucleoprotein</keyword>
<evidence type="ECO:0000313" key="5">
    <source>
        <dbReference type="EMBL" id="CAG8541811.1"/>
    </source>
</evidence>
<dbReference type="AlphaFoldDB" id="A0A9N9ATK8"/>
<dbReference type="GO" id="GO:0006412">
    <property type="term" value="P:translation"/>
    <property type="evidence" value="ECO:0007669"/>
    <property type="project" value="InterPro"/>
</dbReference>
<proteinExistence type="inferred from homology"/>
<dbReference type="EMBL" id="CAJVPL010000939">
    <property type="protein sequence ID" value="CAG8541811.1"/>
    <property type="molecule type" value="Genomic_DNA"/>
</dbReference>
<protein>
    <submittedName>
        <fullName evidence="5">10948_t:CDS:1</fullName>
    </submittedName>
</protein>
<dbReference type="GO" id="GO:0003735">
    <property type="term" value="F:structural constituent of ribosome"/>
    <property type="evidence" value="ECO:0007669"/>
    <property type="project" value="InterPro"/>
</dbReference>
<accession>A0A9N9ATK8</accession>
<dbReference type="GO" id="GO:0005762">
    <property type="term" value="C:mitochondrial large ribosomal subunit"/>
    <property type="evidence" value="ECO:0007669"/>
    <property type="project" value="TreeGrafter"/>
</dbReference>
<dbReference type="SUPFAM" id="SSF50104">
    <property type="entry name" value="Translation proteins SH3-like domain"/>
    <property type="match status" value="1"/>
</dbReference>
<comment type="caution">
    <text evidence="5">The sequence shown here is derived from an EMBL/GenBank/DDBJ whole genome shotgun (WGS) entry which is preliminary data.</text>
</comment>
<dbReference type="Proteomes" id="UP000789831">
    <property type="component" value="Unassembled WGS sequence"/>
</dbReference>
<evidence type="ECO:0000256" key="1">
    <source>
        <dbReference type="ARBA" id="ARBA00005781"/>
    </source>
</evidence>
<dbReference type="Gene3D" id="2.30.30.790">
    <property type="match status" value="1"/>
</dbReference>
<keyword evidence="6" id="KW-1185">Reference proteome</keyword>
<sequence>MLRRGLMISKDIFRKRILSKNVEVMNIQRYLATAKTSPRKTPTSPPPSSLTGGYTPPPSIIVPEKQFPNPSLKGTDLMQLIHSEQISRFPIEHAKLLKKTGKDRIIPGDVLLVESYTNRTNLSSVSTFAGICIAIRRRGIETSFTLRNVILKVGVEQRFAAFSPMIKSIKILARGEGYRRAKLYYLRDQPGKAFKIASMIKKLKAAQQKTNN</sequence>
<dbReference type="InterPro" id="IPR001857">
    <property type="entry name" value="Ribosomal_bL19"/>
</dbReference>
<evidence type="ECO:0000256" key="2">
    <source>
        <dbReference type="ARBA" id="ARBA00022980"/>
    </source>
</evidence>
<evidence type="ECO:0000313" key="6">
    <source>
        <dbReference type="Proteomes" id="UP000789831"/>
    </source>
</evidence>
<reference evidence="5" key="1">
    <citation type="submission" date="2021-06" db="EMBL/GenBank/DDBJ databases">
        <authorList>
            <person name="Kallberg Y."/>
            <person name="Tangrot J."/>
            <person name="Rosling A."/>
        </authorList>
    </citation>
    <scope>NUCLEOTIDE SEQUENCE</scope>
    <source>
        <strain evidence="5">MT106</strain>
    </source>
</reference>
<keyword evidence="2" id="KW-0689">Ribosomal protein</keyword>
<evidence type="ECO:0000256" key="4">
    <source>
        <dbReference type="SAM" id="MobiDB-lite"/>
    </source>
</evidence>
<organism evidence="5 6">
    <name type="scientific">Ambispora gerdemannii</name>
    <dbReference type="NCBI Taxonomy" id="144530"/>
    <lineage>
        <taxon>Eukaryota</taxon>
        <taxon>Fungi</taxon>
        <taxon>Fungi incertae sedis</taxon>
        <taxon>Mucoromycota</taxon>
        <taxon>Glomeromycotina</taxon>
        <taxon>Glomeromycetes</taxon>
        <taxon>Archaeosporales</taxon>
        <taxon>Ambisporaceae</taxon>
        <taxon>Ambispora</taxon>
    </lineage>
</organism>
<dbReference type="PANTHER" id="PTHR15680">
    <property type="entry name" value="RIBOSOMAL PROTEIN L19"/>
    <property type="match status" value="1"/>
</dbReference>
<dbReference type="OrthoDB" id="432645at2759"/>
<dbReference type="InterPro" id="IPR008991">
    <property type="entry name" value="Translation_prot_SH3-like_sf"/>
</dbReference>
<gene>
    <name evidence="5" type="ORF">AGERDE_LOCUS6223</name>
</gene>
<dbReference type="PRINTS" id="PR00061">
    <property type="entry name" value="RIBOSOMALL19"/>
</dbReference>
<name>A0A9N9ATK8_9GLOM</name>
<feature type="region of interest" description="Disordered" evidence="4">
    <location>
        <begin position="35"/>
        <end position="55"/>
    </location>
</feature>
<dbReference type="PANTHER" id="PTHR15680:SF9">
    <property type="entry name" value="LARGE RIBOSOMAL SUBUNIT PROTEIN BL19M"/>
    <property type="match status" value="1"/>
</dbReference>
<comment type="similarity">
    <text evidence="1">Belongs to the bacterial ribosomal protein bL19 family.</text>
</comment>
<dbReference type="InterPro" id="IPR038657">
    <property type="entry name" value="Ribosomal_bL19_sf"/>
</dbReference>
<dbReference type="Pfam" id="PF01245">
    <property type="entry name" value="Ribosomal_L19"/>
    <property type="match status" value="1"/>
</dbReference>
<evidence type="ECO:0000256" key="3">
    <source>
        <dbReference type="ARBA" id="ARBA00023274"/>
    </source>
</evidence>